<dbReference type="OMA" id="CHEASAD"/>
<gene>
    <name evidence="2" type="ORF">pdam_00018850</name>
</gene>
<keyword evidence="1" id="KW-0812">Transmembrane</keyword>
<organism evidence="2 3">
    <name type="scientific">Pocillopora damicornis</name>
    <name type="common">Cauliflower coral</name>
    <name type="synonym">Millepora damicornis</name>
    <dbReference type="NCBI Taxonomy" id="46731"/>
    <lineage>
        <taxon>Eukaryota</taxon>
        <taxon>Metazoa</taxon>
        <taxon>Cnidaria</taxon>
        <taxon>Anthozoa</taxon>
        <taxon>Hexacorallia</taxon>
        <taxon>Scleractinia</taxon>
        <taxon>Astrocoeniina</taxon>
        <taxon>Pocilloporidae</taxon>
        <taxon>Pocillopora</taxon>
    </lineage>
</organism>
<sequence>MSETSPSRRSRLLQVLRKPKFLKGLHILAIVLGFLCIGGCFVLASLTYILFGDCNGCEMGSDDKAMVKVLRILATASFLLGILSIALSLCCKGTSSNSLTPQVVVSQIPEADLEKSPAPVIAYNHIPHRQAFDAEDSAMSYNLTEFVANADNIDEQGAYNSANAGFWTEEIDGPVTPPPTYEEALVMKWPVVTVKENSSQNSEETVSFNTGL</sequence>
<comment type="caution">
    <text evidence="2">The sequence shown here is derived from an EMBL/GenBank/DDBJ whole genome shotgun (WGS) entry which is preliminary data.</text>
</comment>
<evidence type="ECO:0000313" key="2">
    <source>
        <dbReference type="EMBL" id="RMX58920.1"/>
    </source>
</evidence>
<accession>A0A3M6UZ70</accession>
<reference evidence="2 3" key="1">
    <citation type="journal article" date="2018" name="Sci. Rep.">
        <title>Comparative analysis of the Pocillopora damicornis genome highlights role of immune system in coral evolution.</title>
        <authorList>
            <person name="Cunning R."/>
            <person name="Bay R.A."/>
            <person name="Gillette P."/>
            <person name="Baker A.C."/>
            <person name="Traylor-Knowles N."/>
        </authorList>
    </citation>
    <scope>NUCLEOTIDE SEQUENCE [LARGE SCALE GENOMIC DNA]</scope>
    <source>
        <strain evidence="2">RSMAS</strain>
        <tissue evidence="2">Whole animal</tissue>
    </source>
</reference>
<evidence type="ECO:0000256" key="1">
    <source>
        <dbReference type="SAM" id="Phobius"/>
    </source>
</evidence>
<dbReference type="EMBL" id="RCHS01000421">
    <property type="protein sequence ID" value="RMX58920.1"/>
    <property type="molecule type" value="Genomic_DNA"/>
</dbReference>
<evidence type="ECO:0000313" key="3">
    <source>
        <dbReference type="Proteomes" id="UP000275408"/>
    </source>
</evidence>
<keyword evidence="1" id="KW-1133">Transmembrane helix</keyword>
<feature type="transmembrane region" description="Helical" evidence="1">
    <location>
        <begin position="69"/>
        <end position="90"/>
    </location>
</feature>
<feature type="transmembrane region" description="Helical" evidence="1">
    <location>
        <begin position="21"/>
        <end position="49"/>
    </location>
</feature>
<keyword evidence="3" id="KW-1185">Reference proteome</keyword>
<name>A0A3M6UZ70_POCDA</name>
<proteinExistence type="predicted"/>
<protein>
    <recommendedName>
        <fullName evidence="4">Transmembrane protein</fullName>
    </recommendedName>
</protein>
<dbReference type="AlphaFoldDB" id="A0A3M6UZ70"/>
<keyword evidence="1" id="KW-0472">Membrane</keyword>
<evidence type="ECO:0008006" key="4">
    <source>
        <dbReference type="Google" id="ProtNLM"/>
    </source>
</evidence>
<dbReference type="Proteomes" id="UP000275408">
    <property type="component" value="Unassembled WGS sequence"/>
</dbReference>
<dbReference type="OrthoDB" id="5967583at2759"/>